<evidence type="ECO:0000313" key="5">
    <source>
        <dbReference type="Proteomes" id="UP000245838"/>
    </source>
</evidence>
<evidence type="ECO:0000313" key="4">
    <source>
        <dbReference type="Proteomes" id="UP000001932"/>
    </source>
</evidence>
<evidence type="ECO:0000256" key="1">
    <source>
        <dbReference type="SAM" id="Phobius"/>
    </source>
</evidence>
<accession>Q2NVB2</accession>
<sequence length="162" mass="16204">METRDVAICASRVSWGSLFNGVLTALSISLLLALLGSVLGFSMVDPWAQRPASGVGTTMTIWTAAALLISLLAGGFVAGRLAMMAGVPHGFLTWALSLLLAVIISGFIISGAIRLAGNMLGAAGSAAGDIATTLANNSGDLAGAVNNGLGKITLDDTLSSDA</sequence>
<dbReference type="HOGENOM" id="CLU_1634275_0_0_6"/>
<gene>
    <name evidence="2" type="ordered locus">SG0638</name>
    <name evidence="3" type="ORF">SGGMMB4_01470</name>
</gene>
<dbReference type="OrthoDB" id="2154696at2"/>
<dbReference type="Proteomes" id="UP000245838">
    <property type="component" value="Chromosome sggmmb4_Chromosome"/>
</dbReference>
<keyword evidence="1" id="KW-0472">Membrane</keyword>
<feature type="transmembrane region" description="Helical" evidence="1">
    <location>
        <begin position="91"/>
        <end position="113"/>
    </location>
</feature>
<name>Q2NVB2_SODGM</name>
<dbReference type="eggNOG" id="COG1196">
    <property type="taxonomic scope" value="Bacteria"/>
</dbReference>
<evidence type="ECO:0000313" key="3">
    <source>
        <dbReference type="EMBL" id="CRL44380.1"/>
    </source>
</evidence>
<feature type="transmembrane region" description="Helical" evidence="1">
    <location>
        <begin position="21"/>
        <end position="41"/>
    </location>
</feature>
<reference evidence="2 4" key="1">
    <citation type="journal article" date="2006" name="Genome Res.">
        <title>Massive genome erosion and functional adaptations provide insights into the symbiotic lifestyle of Sodalis glossinidius in the tsetse host.</title>
        <authorList>
            <person name="Toh H."/>
            <person name="Weiss B.L."/>
            <person name="Perkin S.A.H."/>
            <person name="Yamashita A."/>
            <person name="Oshima K."/>
            <person name="Hattori M."/>
            <person name="Aksoy S."/>
        </authorList>
    </citation>
    <scope>NUCLEOTIDE SEQUENCE [LARGE SCALE GENOMIC DNA]</scope>
    <source>
        <strain evidence="4">morsitans</strain>
        <strain evidence="2">Morsitans</strain>
    </source>
</reference>
<dbReference type="BioCyc" id="SGLO343509:SGP1_RS05545-MONOMER"/>
<proteinExistence type="predicted"/>
<protein>
    <submittedName>
        <fullName evidence="2">Uncharacterized protein</fullName>
    </submittedName>
</protein>
<dbReference type="AlphaFoldDB" id="Q2NVB2"/>
<dbReference type="KEGG" id="sgl:SG0638"/>
<reference evidence="3 5" key="2">
    <citation type="submission" date="2015-05" db="EMBL/GenBank/DDBJ databases">
        <authorList>
            <person name="Goodhead I."/>
        </authorList>
    </citation>
    <scope>NUCLEOTIDE SEQUENCE [LARGE SCALE GENOMIC DNA]</scope>
    <source>
        <strain evidence="3">B4</strain>
        <strain evidence="5">morsitans</strain>
    </source>
</reference>
<dbReference type="Proteomes" id="UP000001932">
    <property type="component" value="Chromosome"/>
</dbReference>
<feature type="transmembrane region" description="Helical" evidence="1">
    <location>
        <begin position="61"/>
        <end position="79"/>
    </location>
</feature>
<dbReference type="EMBL" id="LN854557">
    <property type="protein sequence ID" value="CRL44380.1"/>
    <property type="molecule type" value="Genomic_DNA"/>
</dbReference>
<keyword evidence="1" id="KW-0812">Transmembrane</keyword>
<dbReference type="EMBL" id="AP008232">
    <property type="protein sequence ID" value="BAE73913.1"/>
    <property type="molecule type" value="Genomic_DNA"/>
</dbReference>
<keyword evidence="4" id="KW-1185">Reference proteome</keyword>
<dbReference type="STRING" id="343509.SG0638"/>
<organism evidence="2 4">
    <name type="scientific">Sodalis glossinidius (strain morsitans)</name>
    <dbReference type="NCBI Taxonomy" id="343509"/>
    <lineage>
        <taxon>Bacteria</taxon>
        <taxon>Pseudomonadati</taxon>
        <taxon>Pseudomonadota</taxon>
        <taxon>Gammaproteobacteria</taxon>
        <taxon>Enterobacterales</taxon>
        <taxon>Bruguierivoracaceae</taxon>
        <taxon>Sodalis</taxon>
    </lineage>
</organism>
<dbReference type="RefSeq" id="WP_011410391.1">
    <property type="nucleotide sequence ID" value="NC_007712.1"/>
</dbReference>
<keyword evidence="1" id="KW-1133">Transmembrane helix</keyword>
<evidence type="ECO:0000313" key="2">
    <source>
        <dbReference type="EMBL" id="BAE73913.1"/>
    </source>
</evidence>